<evidence type="ECO:0000256" key="7">
    <source>
        <dbReference type="ARBA" id="ARBA00023136"/>
    </source>
</evidence>
<comment type="subcellular location">
    <subcellularLocation>
        <location evidence="1">Membrane</location>
        <topology evidence="1">Single-pass membrane protein</topology>
    </subcellularLocation>
</comment>
<dbReference type="PROSITE" id="PS50853">
    <property type="entry name" value="FN3"/>
    <property type="match status" value="2"/>
</dbReference>
<dbReference type="Pfam" id="PF07679">
    <property type="entry name" value="I-set"/>
    <property type="match status" value="2"/>
</dbReference>
<keyword evidence="3" id="KW-0732">Signal</keyword>
<feature type="domain" description="Ig-like" evidence="11">
    <location>
        <begin position="231"/>
        <end position="318"/>
    </location>
</feature>
<dbReference type="InterPro" id="IPR003598">
    <property type="entry name" value="Ig_sub2"/>
</dbReference>
<sequence>MAQYTEPAALHPFPKDRAPEDPLAKHIIIIIYAQESQLEIQPNQKLITKEVGGSIALTCRPNVEDHSLIRDLEWRDPKDRTITNNKESSIRVQNSLGDLGLVLIFSSLTENQSGNYTCRASYASEPLTSSVKIKTYVAINFVDAPENQYPIAGKSFSVKCIVTGNPAPNIVWNKDDRPITTNEKFVVDPTGLLIINNVTELDDGVYKCTAVVAETGEIRSRNIKVEVQVPPTISQMDDITVIDGETASIKCNATGKPPPSYQWIKLRERQDLAVTDRFEVKRITGQLIMNQIKFEDDGVYKCIAENTVDRVEATVRINVLVRPRIYELWNVTAPIATETKLICKVYGRPPPRVTFRKLSSREPFVNGRQPEDHRITLEQEFFKEKNEGFGTLIISNLSRTDDGLYECIAENSAGISYKNGHVAVEFPPTFARTKDLPPVWSWDEKPGNLTCLPEAIPNATIVWKYGNIEIRDNQNFQQIGRGPVSNLIVRPYNERKFFTYYECLATNKLGSASIKIQLRHAEVPRSLSQIKPGPITATTVKWSLTPANHFDGLPIQSFTVQYKPNRQLGWDFASNHTWSYGAPYILENLVPEETYDFRFAAKNAVGMGPFTNAESITMPRRSQPAEPTILYHNPNTDNTSNRDEFVIPSPYADHYEVRWSVPNDNGDPIQNYFIRYCVTEKFNGQWRDKDCSEQIPHSVQYTTYQLSNLSPDTVYKIELRAHNAIGDSSPAQIRVRTAR</sequence>
<dbReference type="InterPro" id="IPR009138">
    <property type="entry name" value="Neural_cell_adh"/>
</dbReference>
<dbReference type="Pfam" id="PF00047">
    <property type="entry name" value="ig"/>
    <property type="match status" value="1"/>
</dbReference>
<dbReference type="EMBL" id="JAPWTJ010000034">
    <property type="protein sequence ID" value="KAJ8984502.1"/>
    <property type="molecule type" value="Genomic_DNA"/>
</dbReference>
<keyword evidence="4" id="KW-0677">Repeat</keyword>
<dbReference type="PANTHER" id="PTHR12231:SF269">
    <property type="entry name" value="FASCILIN 2-LIKE PROTEIN"/>
    <property type="match status" value="1"/>
</dbReference>
<feature type="non-terminal residue" evidence="13">
    <location>
        <position position="739"/>
    </location>
</feature>
<keyword evidence="9" id="KW-0325">Glycoprotein</keyword>
<dbReference type="InterPro" id="IPR013151">
    <property type="entry name" value="Immunoglobulin_dom"/>
</dbReference>
<evidence type="ECO:0000259" key="12">
    <source>
        <dbReference type="PROSITE" id="PS50853"/>
    </source>
</evidence>
<protein>
    <recommendedName>
        <fullName evidence="15">Fasciclin-2</fullName>
    </recommendedName>
</protein>
<dbReference type="Pfam" id="PF13927">
    <property type="entry name" value="Ig_3"/>
    <property type="match status" value="1"/>
</dbReference>
<feature type="domain" description="Fibronectin type-III" evidence="12">
    <location>
        <begin position="640"/>
        <end position="739"/>
    </location>
</feature>
<keyword evidence="6" id="KW-1133">Transmembrane helix</keyword>
<evidence type="ECO:0000256" key="8">
    <source>
        <dbReference type="ARBA" id="ARBA00023157"/>
    </source>
</evidence>
<gene>
    <name evidence="13" type="ORF">NQ317_014592</name>
</gene>
<dbReference type="InterPro" id="IPR013783">
    <property type="entry name" value="Ig-like_fold"/>
</dbReference>
<evidence type="ECO:0000256" key="4">
    <source>
        <dbReference type="ARBA" id="ARBA00022737"/>
    </source>
</evidence>
<evidence type="ECO:0000256" key="3">
    <source>
        <dbReference type="ARBA" id="ARBA00022729"/>
    </source>
</evidence>
<dbReference type="InterPro" id="IPR003961">
    <property type="entry name" value="FN3_dom"/>
</dbReference>
<keyword evidence="5" id="KW-0130">Cell adhesion</keyword>
<evidence type="ECO:0000256" key="6">
    <source>
        <dbReference type="ARBA" id="ARBA00022989"/>
    </source>
</evidence>
<dbReference type="PROSITE" id="PS50835">
    <property type="entry name" value="IG_LIKE"/>
    <property type="match status" value="5"/>
</dbReference>
<evidence type="ECO:0000256" key="5">
    <source>
        <dbReference type="ARBA" id="ARBA00022889"/>
    </source>
</evidence>
<keyword evidence="7" id="KW-0472">Membrane</keyword>
<dbReference type="InterPro" id="IPR036116">
    <property type="entry name" value="FN3_sf"/>
</dbReference>
<reference evidence="13" key="1">
    <citation type="journal article" date="2023" name="Insect Mol. Biol.">
        <title>Genome sequencing provides insights into the evolution of gene families encoding plant cell wall-degrading enzymes in longhorned beetles.</title>
        <authorList>
            <person name="Shin N.R."/>
            <person name="Okamura Y."/>
            <person name="Kirsch R."/>
            <person name="Pauchet Y."/>
        </authorList>
    </citation>
    <scope>NUCLEOTIDE SEQUENCE</scope>
    <source>
        <tissue evidence="13">Midgut</tissue>
    </source>
</reference>
<feature type="domain" description="Ig-like" evidence="11">
    <location>
        <begin position="323"/>
        <end position="423"/>
    </location>
</feature>
<evidence type="ECO:0000259" key="11">
    <source>
        <dbReference type="PROSITE" id="PS50835"/>
    </source>
</evidence>
<dbReference type="SUPFAM" id="SSF49265">
    <property type="entry name" value="Fibronectin type III"/>
    <property type="match status" value="1"/>
</dbReference>
<evidence type="ECO:0000313" key="13">
    <source>
        <dbReference type="EMBL" id="KAJ8984502.1"/>
    </source>
</evidence>
<dbReference type="SUPFAM" id="SSF48726">
    <property type="entry name" value="Immunoglobulin"/>
    <property type="match status" value="5"/>
</dbReference>
<dbReference type="PRINTS" id="PR01838">
    <property type="entry name" value="NCAMFAMILY"/>
</dbReference>
<keyword evidence="10" id="KW-0393">Immunoglobulin domain</keyword>
<dbReference type="SMART" id="SM00408">
    <property type="entry name" value="IGc2"/>
    <property type="match status" value="4"/>
</dbReference>
<dbReference type="InterPro" id="IPR013098">
    <property type="entry name" value="Ig_I-set"/>
</dbReference>
<feature type="domain" description="Ig-like" evidence="11">
    <location>
        <begin position="42"/>
        <end position="124"/>
    </location>
</feature>
<dbReference type="InterPro" id="IPR051170">
    <property type="entry name" value="Neural/epithelial_adhesion"/>
</dbReference>
<proteinExistence type="predicted"/>
<dbReference type="CDD" id="cd00096">
    <property type="entry name" value="Ig"/>
    <property type="match status" value="2"/>
</dbReference>
<evidence type="ECO:0000256" key="2">
    <source>
        <dbReference type="ARBA" id="ARBA00022692"/>
    </source>
</evidence>
<evidence type="ECO:0000256" key="9">
    <source>
        <dbReference type="ARBA" id="ARBA00023180"/>
    </source>
</evidence>
<dbReference type="InterPro" id="IPR003599">
    <property type="entry name" value="Ig_sub"/>
</dbReference>
<dbReference type="Gene3D" id="2.60.40.10">
    <property type="entry name" value="Immunoglobulins"/>
    <property type="match status" value="7"/>
</dbReference>
<comment type="caution">
    <text evidence="13">The sequence shown here is derived from an EMBL/GenBank/DDBJ whole genome shotgun (WGS) entry which is preliminary data.</text>
</comment>
<keyword evidence="14" id="KW-1185">Reference proteome</keyword>
<feature type="domain" description="Ig-like" evidence="11">
    <location>
        <begin position="428"/>
        <end position="519"/>
    </location>
</feature>
<dbReference type="Proteomes" id="UP001162164">
    <property type="component" value="Unassembled WGS sequence"/>
</dbReference>
<dbReference type="CDD" id="cd00063">
    <property type="entry name" value="FN3"/>
    <property type="match status" value="2"/>
</dbReference>
<evidence type="ECO:0000256" key="1">
    <source>
        <dbReference type="ARBA" id="ARBA00004167"/>
    </source>
</evidence>
<dbReference type="InterPro" id="IPR036179">
    <property type="entry name" value="Ig-like_dom_sf"/>
</dbReference>
<feature type="domain" description="Ig-like" evidence="11">
    <location>
        <begin position="126"/>
        <end position="224"/>
    </location>
</feature>
<dbReference type="Pfam" id="PF00041">
    <property type="entry name" value="fn3"/>
    <property type="match status" value="1"/>
</dbReference>
<keyword evidence="2" id="KW-0812">Transmembrane</keyword>
<evidence type="ECO:0000313" key="14">
    <source>
        <dbReference type="Proteomes" id="UP001162164"/>
    </source>
</evidence>
<feature type="domain" description="Fibronectin type-III" evidence="12">
    <location>
        <begin position="523"/>
        <end position="621"/>
    </location>
</feature>
<keyword evidence="8" id="KW-1015">Disulfide bond</keyword>
<organism evidence="13 14">
    <name type="scientific">Molorchus minor</name>
    <dbReference type="NCBI Taxonomy" id="1323400"/>
    <lineage>
        <taxon>Eukaryota</taxon>
        <taxon>Metazoa</taxon>
        <taxon>Ecdysozoa</taxon>
        <taxon>Arthropoda</taxon>
        <taxon>Hexapoda</taxon>
        <taxon>Insecta</taxon>
        <taxon>Pterygota</taxon>
        <taxon>Neoptera</taxon>
        <taxon>Endopterygota</taxon>
        <taxon>Coleoptera</taxon>
        <taxon>Polyphaga</taxon>
        <taxon>Cucujiformia</taxon>
        <taxon>Chrysomeloidea</taxon>
        <taxon>Cerambycidae</taxon>
        <taxon>Lamiinae</taxon>
        <taxon>Monochamini</taxon>
        <taxon>Molorchus</taxon>
    </lineage>
</organism>
<dbReference type="SMART" id="SM00060">
    <property type="entry name" value="FN3"/>
    <property type="match status" value="2"/>
</dbReference>
<evidence type="ECO:0000256" key="10">
    <source>
        <dbReference type="ARBA" id="ARBA00023319"/>
    </source>
</evidence>
<accession>A0ABQ9K4L6</accession>
<dbReference type="InterPro" id="IPR007110">
    <property type="entry name" value="Ig-like_dom"/>
</dbReference>
<dbReference type="PANTHER" id="PTHR12231">
    <property type="entry name" value="CTX-RELATED TYPE I TRANSMEMBRANE PROTEIN"/>
    <property type="match status" value="1"/>
</dbReference>
<dbReference type="SMART" id="SM00409">
    <property type="entry name" value="IG"/>
    <property type="match status" value="4"/>
</dbReference>
<name>A0ABQ9K4L6_9CUCU</name>
<evidence type="ECO:0008006" key="15">
    <source>
        <dbReference type="Google" id="ProtNLM"/>
    </source>
</evidence>